<dbReference type="Pfam" id="PF08881">
    <property type="entry name" value="CVNH"/>
    <property type="match status" value="1"/>
</dbReference>
<dbReference type="OMA" id="EWNDSEI"/>
<name>U4KTY1_PYROM</name>
<protein>
    <submittedName>
        <fullName evidence="2">Similar to Cyanovirin-N homolog acc. no. Q7S6U4</fullName>
    </submittedName>
</protein>
<dbReference type="SMART" id="SM01111">
    <property type="entry name" value="CVNH"/>
    <property type="match status" value="1"/>
</dbReference>
<gene>
    <name evidence="2" type="ORF">PCON_01767</name>
</gene>
<dbReference type="AlphaFoldDB" id="U4KTY1"/>
<feature type="domain" description="Cyanovirin-N" evidence="1">
    <location>
        <begin position="2"/>
        <end position="104"/>
    </location>
</feature>
<dbReference type="InterPro" id="IPR011058">
    <property type="entry name" value="Cyanovirin-N"/>
</dbReference>
<dbReference type="eggNOG" id="ENOG502SPV1">
    <property type="taxonomic scope" value="Eukaryota"/>
</dbReference>
<dbReference type="Proteomes" id="UP000018144">
    <property type="component" value="Unassembled WGS sequence"/>
</dbReference>
<dbReference type="PANTHER" id="PTHR42076">
    <property type="entry name" value="CYANOVIRIN-N HOMOLOG"/>
    <property type="match status" value="1"/>
</dbReference>
<keyword evidence="3" id="KW-1185">Reference proteome</keyword>
<evidence type="ECO:0000313" key="3">
    <source>
        <dbReference type="Proteomes" id="UP000018144"/>
    </source>
</evidence>
<dbReference type="PANTHER" id="PTHR42076:SF1">
    <property type="entry name" value="CYANOVIRIN-N DOMAIN-CONTAINING PROTEIN"/>
    <property type="match status" value="1"/>
</dbReference>
<dbReference type="OrthoDB" id="2441380at2759"/>
<sequence>MSFHLSGSNFRLEHATLVGSLNDEEGNPQEIRFNLDEVLGNDDGRFSWGGVDFSETAQNITLSIEGGAAVPVLRAILQSADGEWCEADVNLAERLENINGQLEFV</sequence>
<proteinExistence type="predicted"/>
<accession>U4KTY1</accession>
<organism evidence="2 3">
    <name type="scientific">Pyronema omphalodes (strain CBS 100304)</name>
    <name type="common">Pyronema confluens</name>
    <dbReference type="NCBI Taxonomy" id="1076935"/>
    <lineage>
        <taxon>Eukaryota</taxon>
        <taxon>Fungi</taxon>
        <taxon>Dikarya</taxon>
        <taxon>Ascomycota</taxon>
        <taxon>Pezizomycotina</taxon>
        <taxon>Pezizomycetes</taxon>
        <taxon>Pezizales</taxon>
        <taxon>Pyronemataceae</taxon>
        <taxon>Pyronema</taxon>
    </lineage>
</organism>
<dbReference type="InterPro" id="IPR036673">
    <property type="entry name" value="Cyanovirin-N_sf"/>
</dbReference>
<dbReference type="Gene3D" id="2.30.60.10">
    <property type="entry name" value="Cyanovirin-N"/>
    <property type="match status" value="1"/>
</dbReference>
<dbReference type="SUPFAM" id="SSF51322">
    <property type="entry name" value="Cyanovirin-N"/>
    <property type="match status" value="1"/>
</dbReference>
<reference evidence="2 3" key="1">
    <citation type="journal article" date="2013" name="PLoS Genet.">
        <title>The genome and development-dependent transcriptomes of Pyronema confluens: a window into fungal evolution.</title>
        <authorList>
            <person name="Traeger S."/>
            <person name="Altegoer F."/>
            <person name="Freitag M."/>
            <person name="Gabaldon T."/>
            <person name="Kempken F."/>
            <person name="Kumar A."/>
            <person name="Marcet-Houben M."/>
            <person name="Poggeler S."/>
            <person name="Stajich J.E."/>
            <person name="Nowrousian M."/>
        </authorList>
    </citation>
    <scope>NUCLEOTIDE SEQUENCE [LARGE SCALE GENOMIC DNA]</scope>
    <source>
        <strain evidence="3">CBS 100304</strain>
        <tissue evidence="2">Vegetative mycelium</tissue>
    </source>
</reference>
<evidence type="ECO:0000313" key="2">
    <source>
        <dbReference type="EMBL" id="CCX04277.1"/>
    </source>
</evidence>
<dbReference type="EMBL" id="HF935197">
    <property type="protein sequence ID" value="CCX04277.1"/>
    <property type="molecule type" value="Genomic_DNA"/>
</dbReference>
<evidence type="ECO:0000259" key="1">
    <source>
        <dbReference type="SMART" id="SM01111"/>
    </source>
</evidence>